<keyword evidence="9" id="KW-1185">Reference proteome</keyword>
<dbReference type="SUPFAM" id="SSF69287">
    <property type="entry name" value="Urease metallochaperone UreE, N-terminal domain"/>
    <property type="match status" value="1"/>
</dbReference>
<dbReference type="Gene3D" id="3.30.70.790">
    <property type="entry name" value="UreE, C-terminal domain"/>
    <property type="match status" value="1"/>
</dbReference>
<dbReference type="HAMAP" id="MF_00822">
    <property type="entry name" value="UreE"/>
    <property type="match status" value="1"/>
</dbReference>
<dbReference type="NCBIfam" id="NF009760">
    <property type="entry name" value="PRK13261.2-6"/>
    <property type="match status" value="1"/>
</dbReference>
<evidence type="ECO:0000256" key="3">
    <source>
        <dbReference type="ARBA" id="ARBA00022596"/>
    </source>
</evidence>
<dbReference type="SUPFAM" id="SSF69737">
    <property type="entry name" value="Urease metallochaperone UreE, C-terminal domain"/>
    <property type="match status" value="1"/>
</dbReference>
<evidence type="ECO:0000256" key="2">
    <source>
        <dbReference type="ARBA" id="ARBA00022490"/>
    </source>
</evidence>
<keyword evidence="2 5" id="KW-0963">Cytoplasm</keyword>
<dbReference type="Pfam" id="PF02814">
    <property type="entry name" value="UreE_N"/>
    <property type="match status" value="1"/>
</dbReference>
<evidence type="ECO:0000256" key="1">
    <source>
        <dbReference type="ARBA" id="ARBA00004496"/>
    </source>
</evidence>
<dbReference type="GO" id="GO:0006457">
    <property type="term" value="P:protein folding"/>
    <property type="evidence" value="ECO:0007669"/>
    <property type="project" value="InterPro"/>
</dbReference>
<dbReference type="InterPro" id="IPR012406">
    <property type="entry name" value="UreE"/>
</dbReference>
<dbReference type="EMBL" id="FCNP01000026">
    <property type="protein sequence ID" value="CVI57201.1"/>
    <property type="molecule type" value="Genomic_DNA"/>
</dbReference>
<comment type="similarity">
    <text evidence="5">Belongs to the UreE family.</text>
</comment>
<keyword evidence="4 5" id="KW-0143">Chaperone</keyword>
<evidence type="ECO:0000256" key="4">
    <source>
        <dbReference type="ARBA" id="ARBA00023186"/>
    </source>
</evidence>
<reference evidence="8" key="1">
    <citation type="submission" date="2016-01" db="EMBL/GenBank/DDBJ databases">
        <authorList>
            <person name="Regsiter A."/>
            <person name="william w."/>
        </authorList>
    </citation>
    <scope>NUCLEOTIDE SEQUENCE</scope>
    <source>
        <strain evidence="8">NCPPB 1641</strain>
    </source>
</reference>
<protein>
    <recommendedName>
        <fullName evidence="5">Urease accessory protein UreE</fullName>
    </recommendedName>
</protein>
<feature type="region of interest" description="Disordered" evidence="6">
    <location>
        <begin position="229"/>
        <end position="252"/>
    </location>
</feature>
<comment type="subcellular location">
    <subcellularLocation>
        <location evidence="1 5">Cytoplasm</location>
    </subcellularLocation>
</comment>
<evidence type="ECO:0000256" key="6">
    <source>
        <dbReference type="SAM" id="MobiDB-lite"/>
    </source>
</evidence>
<keyword evidence="3 5" id="KW-0533">Nickel</keyword>
<dbReference type="InterPro" id="IPR036118">
    <property type="entry name" value="UreE_N_sf"/>
</dbReference>
<dbReference type="Proteomes" id="UP000192140">
    <property type="component" value="Unassembled WGS sequence"/>
</dbReference>
<dbReference type="GO" id="GO:0005737">
    <property type="term" value="C:cytoplasm"/>
    <property type="evidence" value="ECO:0007669"/>
    <property type="project" value="UniProtKB-SubCell"/>
</dbReference>
<dbReference type="CDD" id="cd00571">
    <property type="entry name" value="UreE"/>
    <property type="match status" value="1"/>
</dbReference>
<evidence type="ECO:0000259" key="7">
    <source>
        <dbReference type="SMART" id="SM00988"/>
    </source>
</evidence>
<dbReference type="Gene3D" id="2.60.260.20">
    <property type="entry name" value="Urease metallochaperone UreE, N-terminal domain"/>
    <property type="match status" value="1"/>
</dbReference>
<feature type="compositionally biased region" description="Basic residues" evidence="6">
    <location>
        <begin position="235"/>
        <end position="252"/>
    </location>
</feature>
<dbReference type="Pfam" id="PF05194">
    <property type="entry name" value="UreE_C"/>
    <property type="match status" value="1"/>
</dbReference>
<dbReference type="InterPro" id="IPR004029">
    <property type="entry name" value="UreE_N"/>
</dbReference>
<evidence type="ECO:0000313" key="8">
    <source>
        <dbReference type="EMBL" id="CVI57201.1"/>
    </source>
</evidence>
<organism evidence="8 9">
    <name type="scientific">Agrobacterium deltaense NCPPB 1641</name>
    <dbReference type="NCBI Taxonomy" id="1183425"/>
    <lineage>
        <taxon>Bacteria</taxon>
        <taxon>Pseudomonadati</taxon>
        <taxon>Pseudomonadota</taxon>
        <taxon>Alphaproteobacteria</taxon>
        <taxon>Hyphomicrobiales</taxon>
        <taxon>Rhizobiaceae</taxon>
        <taxon>Rhizobium/Agrobacterium group</taxon>
        <taxon>Agrobacterium</taxon>
    </lineage>
</organism>
<feature type="domain" description="UreE urease accessory N-terminal" evidence="7">
    <location>
        <begin position="94"/>
        <end position="158"/>
    </location>
</feature>
<evidence type="ECO:0000313" key="9">
    <source>
        <dbReference type="Proteomes" id="UP000192140"/>
    </source>
</evidence>
<dbReference type="InterPro" id="IPR007864">
    <property type="entry name" value="UreE_C_dom"/>
</dbReference>
<evidence type="ECO:0000256" key="5">
    <source>
        <dbReference type="HAMAP-Rule" id="MF_00822"/>
    </source>
</evidence>
<dbReference type="GO" id="GO:0016151">
    <property type="term" value="F:nickel cation binding"/>
    <property type="evidence" value="ECO:0007669"/>
    <property type="project" value="UniProtKB-UniRule"/>
</dbReference>
<comment type="function">
    <text evidence="5">Involved in urease metallocenter assembly. Binds nickel. Probably functions as a nickel donor during metallocenter assembly.</text>
</comment>
<dbReference type="GO" id="GO:0065003">
    <property type="term" value="P:protein-containing complex assembly"/>
    <property type="evidence" value="ECO:0007669"/>
    <property type="project" value="InterPro"/>
</dbReference>
<gene>
    <name evidence="5" type="primary">ureE</name>
    <name evidence="8" type="ORF">AGR7A_Cc60017</name>
</gene>
<dbReference type="GO" id="GO:0051082">
    <property type="term" value="F:unfolded protein binding"/>
    <property type="evidence" value="ECO:0007669"/>
    <property type="project" value="UniProtKB-UniRule"/>
</dbReference>
<proteinExistence type="inferred from homology"/>
<sequence length="252" mass="28330">MPGFFVFWDVIVFRDAASSAHRHPGLLSRRRRAVAGCRIQSGMTEEKLPDASSLYAGNAGLFHTLHSFTLKSPRLSGKNRTPKTVSETDHPMLRVTSYHPAGTPADEASGYVTLAHDQRHLRRKLLHLQNDEMVMLDLKEAVLFAHGDLLVVENGDLIEVRAADEKLFEIKAKDRLHLIELAWHLGNRHLSAQIEEERILILRDHVIRAMLEGLGATVREVEEPFQPARGAYHAHGGHSHGHDHGHHHHDHG</sequence>
<name>A0A1S7TRN8_9HYPH</name>
<dbReference type="AlphaFoldDB" id="A0A1S7TRN8"/>
<dbReference type="SMART" id="SM00988">
    <property type="entry name" value="UreE_N"/>
    <property type="match status" value="1"/>
</dbReference>
<comment type="caution">
    <text evidence="8">The sequence shown here is derived from an EMBL/GenBank/DDBJ whole genome shotgun (WGS) entry which is preliminary data.</text>
</comment>
<accession>A0A1S7TRN8</accession>
<dbReference type="GO" id="GO:0019627">
    <property type="term" value="P:urea metabolic process"/>
    <property type="evidence" value="ECO:0007669"/>
    <property type="project" value="InterPro"/>
</dbReference>